<dbReference type="InterPro" id="IPR007857">
    <property type="entry name" value="Arg_MeTrfase_PRMT5"/>
</dbReference>
<feature type="binding site" evidence="6">
    <location>
        <position position="391"/>
    </location>
    <ligand>
        <name>S-adenosyl-L-methionine</name>
        <dbReference type="ChEBI" id="CHEBI:59789"/>
    </ligand>
</feature>
<feature type="domain" description="PRMT5 oligomerisation" evidence="11">
    <location>
        <begin position="544"/>
        <end position="787"/>
    </location>
</feature>
<evidence type="ECO:0000313" key="13">
    <source>
        <dbReference type="Proteomes" id="UP000310066"/>
    </source>
</evidence>
<dbReference type="SUPFAM" id="SSF53335">
    <property type="entry name" value="S-adenosyl-L-methionine-dependent methyltransferases"/>
    <property type="match status" value="1"/>
</dbReference>
<evidence type="ECO:0000256" key="2">
    <source>
        <dbReference type="ARBA" id="ARBA00022679"/>
    </source>
</evidence>
<dbReference type="InterPro" id="IPR035247">
    <property type="entry name" value="PRMT5_TIM"/>
</dbReference>
<dbReference type="InterPro" id="IPR035248">
    <property type="entry name" value="PRMT5_C"/>
</dbReference>
<evidence type="ECO:0000256" key="8">
    <source>
        <dbReference type="SAM" id="MobiDB-lite"/>
    </source>
</evidence>
<dbReference type="GO" id="GO:0005634">
    <property type="term" value="C:nucleus"/>
    <property type="evidence" value="ECO:0007669"/>
    <property type="project" value="TreeGrafter"/>
</dbReference>
<name>A0A4U0V090_9PEZI</name>
<comment type="similarity">
    <text evidence="4">Belongs to the class I-like SAM-binding methyltransferase superfamily.</text>
</comment>
<dbReference type="GO" id="GO:0005829">
    <property type="term" value="C:cytosol"/>
    <property type="evidence" value="ECO:0007669"/>
    <property type="project" value="TreeGrafter"/>
</dbReference>
<dbReference type="AlphaFoldDB" id="A0A4U0V090"/>
<feature type="active site" description="Proton donor/acceptor" evidence="5">
    <location>
        <position position="519"/>
    </location>
</feature>
<evidence type="ECO:0000256" key="7">
    <source>
        <dbReference type="PIRSR" id="PIRSR015894-3"/>
    </source>
</evidence>
<dbReference type="PIRSF" id="PIRSF015894">
    <property type="entry name" value="Skb1_MeTrfase"/>
    <property type="match status" value="1"/>
</dbReference>
<feature type="binding site" evidence="6">
    <location>
        <position position="458"/>
    </location>
    <ligand>
        <name>S-adenosyl-L-methionine</name>
        <dbReference type="ChEBI" id="CHEBI:59789"/>
    </ligand>
</feature>
<keyword evidence="3 4" id="KW-0949">S-adenosyl-L-methionine</keyword>
<dbReference type="Proteomes" id="UP000310066">
    <property type="component" value="Unassembled WGS sequence"/>
</dbReference>
<feature type="active site" description="Proton donor/acceptor" evidence="5">
    <location>
        <position position="510"/>
    </location>
</feature>
<protein>
    <recommendedName>
        <fullName evidence="4">Protein arginine N-methyltransferase</fullName>
    </recommendedName>
</protein>
<dbReference type="InterPro" id="IPR025799">
    <property type="entry name" value="Arg_MeTrfase"/>
</dbReference>
<feature type="region of interest" description="Disordered" evidence="8">
    <location>
        <begin position="314"/>
        <end position="344"/>
    </location>
</feature>
<dbReference type="Gene3D" id="3.40.50.150">
    <property type="entry name" value="Vaccinia Virus protein VP39"/>
    <property type="match status" value="1"/>
</dbReference>
<evidence type="ECO:0000256" key="6">
    <source>
        <dbReference type="PIRSR" id="PIRSR015894-2"/>
    </source>
</evidence>
<evidence type="ECO:0000256" key="5">
    <source>
        <dbReference type="PIRSR" id="PIRSR015894-1"/>
    </source>
</evidence>
<dbReference type="InterPro" id="IPR029063">
    <property type="entry name" value="SAM-dependent_MTases_sf"/>
</dbReference>
<gene>
    <name evidence="12" type="ORF">B0A54_06575</name>
</gene>
<dbReference type="EMBL" id="NAJP01000025">
    <property type="protein sequence ID" value="TKA41894.1"/>
    <property type="molecule type" value="Genomic_DNA"/>
</dbReference>
<feature type="domain" description="PRMT5 TIM barrel" evidence="10">
    <location>
        <begin position="44"/>
        <end position="357"/>
    </location>
</feature>
<dbReference type="GO" id="GO:0006355">
    <property type="term" value="P:regulation of DNA-templated transcription"/>
    <property type="evidence" value="ECO:0007669"/>
    <property type="project" value="TreeGrafter"/>
</dbReference>
<dbReference type="InterPro" id="IPR035075">
    <property type="entry name" value="PRMT5"/>
</dbReference>
<dbReference type="Gene3D" id="3.20.20.150">
    <property type="entry name" value="Divalent-metal-dependent TIM barrel enzymes"/>
    <property type="match status" value="1"/>
</dbReference>
<organism evidence="12 13">
    <name type="scientific">Friedmanniomyces endolithicus</name>
    <dbReference type="NCBI Taxonomy" id="329885"/>
    <lineage>
        <taxon>Eukaryota</taxon>
        <taxon>Fungi</taxon>
        <taxon>Dikarya</taxon>
        <taxon>Ascomycota</taxon>
        <taxon>Pezizomycotina</taxon>
        <taxon>Dothideomycetes</taxon>
        <taxon>Dothideomycetidae</taxon>
        <taxon>Mycosphaerellales</taxon>
        <taxon>Teratosphaeriaceae</taxon>
        <taxon>Friedmanniomyces</taxon>
    </lineage>
</organism>
<accession>A0A4U0V090</accession>
<evidence type="ECO:0000259" key="11">
    <source>
        <dbReference type="Pfam" id="PF17286"/>
    </source>
</evidence>
<dbReference type="FunFam" id="3.40.50.150:FF:000149">
    <property type="entry name" value="Protein arginine N-methyltransferase"/>
    <property type="match status" value="1"/>
</dbReference>
<feature type="domain" description="PRMT5 arginine-N-methyltransferase" evidence="9">
    <location>
        <begin position="365"/>
        <end position="540"/>
    </location>
</feature>
<dbReference type="GO" id="GO:0032259">
    <property type="term" value="P:methylation"/>
    <property type="evidence" value="ECO:0007669"/>
    <property type="project" value="UniProtKB-KW"/>
</dbReference>
<evidence type="ECO:0000259" key="9">
    <source>
        <dbReference type="Pfam" id="PF05185"/>
    </source>
</evidence>
<evidence type="ECO:0000313" key="12">
    <source>
        <dbReference type="EMBL" id="TKA41894.1"/>
    </source>
</evidence>
<dbReference type="Gene3D" id="2.70.160.11">
    <property type="entry name" value="Hnrnp arginine n-methyltransferase1"/>
    <property type="match status" value="1"/>
</dbReference>
<feature type="site" description="Critical for specifying symmetric addition of methyl groups" evidence="7">
    <location>
        <position position="394"/>
    </location>
</feature>
<dbReference type="OrthoDB" id="1368803at2759"/>
<dbReference type="PANTHER" id="PTHR10738:SF0">
    <property type="entry name" value="PROTEIN ARGININE N-METHYLTRANSFERASE 5"/>
    <property type="match status" value="1"/>
</dbReference>
<evidence type="ECO:0000259" key="10">
    <source>
        <dbReference type="Pfam" id="PF17285"/>
    </source>
</evidence>
<evidence type="ECO:0000256" key="1">
    <source>
        <dbReference type="ARBA" id="ARBA00022603"/>
    </source>
</evidence>
<dbReference type="Pfam" id="PF17286">
    <property type="entry name" value="PRMT5_C"/>
    <property type="match status" value="1"/>
</dbReference>
<keyword evidence="1 4" id="KW-0489">Methyltransferase</keyword>
<dbReference type="PANTHER" id="PTHR10738">
    <property type="entry name" value="PROTEIN ARGININE N-METHYLTRANSFERASE 5"/>
    <property type="match status" value="1"/>
</dbReference>
<dbReference type="STRING" id="329885.A0A4U0V090"/>
<dbReference type="PROSITE" id="PS51678">
    <property type="entry name" value="SAM_MT_PRMT"/>
    <property type="match status" value="1"/>
</dbReference>
<evidence type="ECO:0000256" key="4">
    <source>
        <dbReference type="PIRNR" id="PIRNR015894"/>
    </source>
</evidence>
<feature type="region of interest" description="Disordered" evidence="8">
    <location>
        <begin position="627"/>
        <end position="647"/>
    </location>
</feature>
<proteinExistence type="inferred from homology"/>
<dbReference type="GO" id="GO:0016274">
    <property type="term" value="F:protein-arginine N-methyltransferase activity"/>
    <property type="evidence" value="ECO:0007669"/>
    <property type="project" value="InterPro"/>
</dbReference>
<comment type="caution">
    <text evidence="12">The sequence shown here is derived from an EMBL/GenBank/DDBJ whole genome shotgun (WGS) entry which is preliminary data.</text>
</comment>
<sequence>MTSTNGGNVLPAEEPPTVLYVGQHETQRSEQVNLDLLRRAQDLGYDLLTTPITTPKFQSRVLELLESHIYRLEASDTASSIPLPVISPLSPEDSDLVPEDSNSSLIAVTSPWIDMASLDPLIAHISRQIFSLEVAYAAFCGVSNVLVHGPTTSEGTARFARTILEALGLGAYVHLHLLMPMTGELEQDISADGPHLAEMVRPQYVSADEDESEGEPELFASWEMWNTIRTICSYTTRLSIALEVPRGLPPQSLQCRWYSEPIRLLMLPRTSFLRNGKGYPVLSKQHQHFLTLLLRLRFPPWTLLSDCGRIPLETTTAGGESEPTLDMTPAEAAASRSRDSVDDPTQHLQYMRHLQQSQPSRPPIERFGQGYQDYMQSPLQPLTDNLESITYEVFEKDPVKYEWYERAIALALKDLRALLGDERQIIVAVAGAGRGPLVTRVLQASRKTGINVECYAVEKNPNAHLLLQRRNATDPLWANQVTVVASDMRSWPGPTTTDGSLTKTDLLVSELLGSFADNELSPECLDGVQHVLHPGHGISIPHRYSAHLTPIASPRLHSDLLSRASTDISLSVSEKWEIPYVVMLHQFDYLSTTAPTTITPEEPRTPDVQQAWSFSHPAAPEILAQARQRGAGGTAADPGIPYSGPSTNDHNARSCTLRFACADRGVCHGLAGYFETVLYSSPNDSHKNNNSAQQTIELSTNPVTMAEKSKDMISWFPIFFPLKTPLFIPDGAEMEVSMWRQTDDRKVWYEWVVEVYVHVPVGEEGGTKRLRVGMSELHSSRRNGCMM</sequence>
<reference evidence="12 13" key="1">
    <citation type="submission" date="2017-03" db="EMBL/GenBank/DDBJ databases">
        <title>Genomes of endolithic fungi from Antarctica.</title>
        <authorList>
            <person name="Coleine C."/>
            <person name="Masonjones S."/>
            <person name="Stajich J.E."/>
        </authorList>
    </citation>
    <scope>NUCLEOTIDE SEQUENCE [LARGE SCALE GENOMIC DNA]</scope>
    <source>
        <strain evidence="12 13">CCFEE 5311</strain>
    </source>
</reference>
<feature type="binding site" evidence="6">
    <location>
        <begin position="487"/>
        <end position="488"/>
    </location>
    <ligand>
        <name>S-adenosyl-L-methionine</name>
        <dbReference type="ChEBI" id="CHEBI:59789"/>
    </ligand>
</feature>
<keyword evidence="2 4" id="KW-0808">Transferase</keyword>
<dbReference type="Pfam" id="PF05185">
    <property type="entry name" value="PRMT5"/>
    <property type="match status" value="1"/>
</dbReference>
<feature type="binding site" evidence="6">
    <location>
        <begin position="400"/>
        <end position="401"/>
    </location>
    <ligand>
        <name>S-adenosyl-L-methionine</name>
        <dbReference type="ChEBI" id="CHEBI:59789"/>
    </ligand>
</feature>
<evidence type="ECO:0000256" key="3">
    <source>
        <dbReference type="ARBA" id="ARBA00022691"/>
    </source>
</evidence>
<dbReference type="Pfam" id="PF17285">
    <property type="entry name" value="PRMT5_TIM"/>
    <property type="match status" value="1"/>
</dbReference>